<organism evidence="1 2">
    <name type="scientific">Streptomyces cacaoi</name>
    <dbReference type="NCBI Taxonomy" id="1898"/>
    <lineage>
        <taxon>Bacteria</taxon>
        <taxon>Bacillati</taxon>
        <taxon>Actinomycetota</taxon>
        <taxon>Actinomycetes</taxon>
        <taxon>Kitasatosporales</taxon>
        <taxon>Streptomycetaceae</taxon>
        <taxon>Streptomyces</taxon>
    </lineage>
</organism>
<protein>
    <submittedName>
        <fullName evidence="1">Uncharacterized protein</fullName>
    </submittedName>
</protein>
<name>A0A4Y3QWS6_STRCI</name>
<accession>A0A4Y3QWS6</accession>
<dbReference type="Proteomes" id="UP000319210">
    <property type="component" value="Unassembled WGS sequence"/>
</dbReference>
<dbReference type="EMBL" id="BJMM01000008">
    <property type="protein sequence ID" value="GEB49672.1"/>
    <property type="molecule type" value="Genomic_DNA"/>
</dbReference>
<comment type="caution">
    <text evidence="1">The sequence shown here is derived from an EMBL/GenBank/DDBJ whole genome shotgun (WGS) entry which is preliminary data.</text>
</comment>
<proteinExistence type="predicted"/>
<evidence type="ECO:0000313" key="1">
    <source>
        <dbReference type="EMBL" id="GEB49672.1"/>
    </source>
</evidence>
<dbReference type="AlphaFoldDB" id="A0A4Y3QWS6"/>
<evidence type="ECO:0000313" key="2">
    <source>
        <dbReference type="Proteomes" id="UP000319210"/>
    </source>
</evidence>
<gene>
    <name evidence="1" type="ORF">SCA03_22230</name>
</gene>
<reference evidence="1 2" key="1">
    <citation type="submission" date="2019-06" db="EMBL/GenBank/DDBJ databases">
        <title>Whole genome shotgun sequence of Streptomyces cacaoi subsp. cacaoi NBRC 12748.</title>
        <authorList>
            <person name="Hosoyama A."/>
            <person name="Uohara A."/>
            <person name="Ohji S."/>
            <person name="Ichikawa N."/>
        </authorList>
    </citation>
    <scope>NUCLEOTIDE SEQUENCE [LARGE SCALE GENOMIC DNA]</scope>
    <source>
        <strain evidence="1 2">NBRC 12748</strain>
    </source>
</reference>
<sequence>MSEVSRGGAVPCAMSLARAIRVREASAVAVATATRPLGPPGWFFQKLQSGHWSAENSSGSRAPTSLMLRPGCCRGGQGAVGETGGMRASMAHP</sequence>
<keyword evidence="2" id="KW-1185">Reference proteome</keyword>